<organism evidence="2 3">
    <name type="scientific">Vibrio diazotrophicus</name>
    <dbReference type="NCBI Taxonomy" id="685"/>
    <lineage>
        <taxon>Bacteria</taxon>
        <taxon>Pseudomonadati</taxon>
        <taxon>Pseudomonadota</taxon>
        <taxon>Gammaproteobacteria</taxon>
        <taxon>Vibrionales</taxon>
        <taxon>Vibrionaceae</taxon>
        <taxon>Vibrio</taxon>
    </lineage>
</organism>
<dbReference type="EMBL" id="POSK01000003">
    <property type="protein sequence ID" value="PNI05754.1"/>
    <property type="molecule type" value="Genomic_DNA"/>
</dbReference>
<keyword evidence="4" id="KW-1185">Reference proteome</keyword>
<accession>A0A2J8I5H5</accession>
<reference evidence="3 4" key="1">
    <citation type="submission" date="2018-01" db="EMBL/GenBank/DDBJ databases">
        <title>Draft genome sequences of six Vibrio diazotrophicus strains isolated from deep-sea sediments of the Baltic Sea.</title>
        <authorList>
            <person name="Castillo D."/>
            <person name="Vandieken V."/>
            <person name="Chiang O."/>
            <person name="Middelboe M."/>
        </authorList>
    </citation>
    <scope>NUCLEOTIDE SEQUENCE [LARGE SCALE GENOMIC DNA]</scope>
    <source>
        <strain evidence="2 3">60.27F</strain>
        <strain evidence="1 4">65.10M</strain>
    </source>
</reference>
<evidence type="ECO:0000313" key="4">
    <source>
        <dbReference type="Proteomes" id="UP000236547"/>
    </source>
</evidence>
<dbReference type="EMBL" id="POSM01000017">
    <property type="protein sequence ID" value="PNI00214.1"/>
    <property type="molecule type" value="Genomic_DNA"/>
</dbReference>
<name>A0A2J8I5H5_VIBDI</name>
<dbReference type="Proteomes" id="UP000236449">
    <property type="component" value="Unassembled WGS sequence"/>
</dbReference>
<evidence type="ECO:0000313" key="3">
    <source>
        <dbReference type="Proteomes" id="UP000236449"/>
    </source>
</evidence>
<dbReference type="AlphaFoldDB" id="A0A2J8I5H5"/>
<proteinExistence type="predicted"/>
<comment type="caution">
    <text evidence="2">The sequence shown here is derived from an EMBL/GenBank/DDBJ whole genome shotgun (WGS) entry which is preliminary data.</text>
</comment>
<gene>
    <name evidence="2" type="ORF">C1N32_06555</name>
    <name evidence="1" type="ORF">C1O25_12660</name>
</gene>
<sequence length="169" mass="18834">MTVKSQGGDIIPAMQLGRWIYDHDIALTVDQCFSSCANYFFTAAASVHINKGAVVGWHGGALQKNFKPDADADSYDWKHWHTITTLERNFFEHIGVNEDITIYGQLNDFALMKAEPSCIEADKKGHLDGWTFSIEDLKHFGVNHVSSDNKVPSTDYPNGWTAVCIIPVS</sequence>
<protein>
    <submittedName>
        <fullName evidence="2">Uncharacterized protein</fullName>
    </submittedName>
</protein>
<evidence type="ECO:0000313" key="1">
    <source>
        <dbReference type="EMBL" id="PNI00214.1"/>
    </source>
</evidence>
<dbReference type="Proteomes" id="UP000236547">
    <property type="component" value="Unassembled WGS sequence"/>
</dbReference>
<evidence type="ECO:0000313" key="2">
    <source>
        <dbReference type="EMBL" id="PNI05754.1"/>
    </source>
</evidence>